<dbReference type="VEuPathDB" id="TrichDB:TRFO_24022"/>
<evidence type="ECO:0000313" key="2">
    <source>
        <dbReference type="EMBL" id="OHT07686.1"/>
    </source>
</evidence>
<sequence length="2041" mass="233535">MSFFLLFFHLVHAAYYIIDNTQQEGSKVTYDGLQYTVITLSNHKSFIANDYILFRNSLTIPSDSSFPTNGPVYFQSDKKAIELLISTNIVVVFMGNFLIKGNTYNEVTVQKSYLESEVEIRNSVISSLQIGHRTTIRTYGTTSLPQYSESNGIITGLIEIEYDLLESGKLIVDSSVKNRNLRIEVTTFSSTQKYLNDVGNNFIVIDGSSAMNSAISVSLSEINNIDYGLKIDFSLMKTDDKYQLTFKQNESTKLISKICFDENSCPEGFEFVTDLQFVYGIEEIDCSTFHKEIILTASQVKSGFLTISFCSNSQAGISSIDIFPDALNRLTYKYQYIYNSYKFNEIYSEFEEKNILKIYNETLIQKEIQQMKSKTIKELTFYLIHLNIKSGSIVEVCKKVESSFGSETAHIGSLESSNVKLNYYGNCNIDINLHTSVIELFSNSFSTFNDTNIVTIEYGKWPAFLTDLIPYIILPYSENPQISIPKTKLIYSSEVTISTITTIPLIAYSSINDYQLDIFEDFFKNKITLDITELIIHGITYIITPNLKKKKTSTNLFYYGTGIDFEEFIITEDTEKACYKIHLTTGEECPTGYKEITKLVGLRGIKDLYFIYEREATSTSIEIPYSILNDTEIQIRGNRYLYLKNYLNIHIIDDAKTPSFEIITLTNGYFSLNTLSGNIHNLILENCEAQLVTNAGIYSTFEIDSLSQLLYVNPIMNHNFKAFIHCDGNNIGYFMYDLETGSTESFQSNITIVFDSGIRAFSLAYPCFFEFYGSTNLFNNINYIYERIIKLDHICVVSHIITDKSVSIHIEVTENDAYNFCYKPNNEYLCEEGFIPISYFDRIPIIESVYAYRENGDILIEGLNVNQVENGIIFYSKTTSINIETVRKKAIISFEKEIVNTNRISYLKFTGHVFWQITSNNYFYTNNIILEDGYFWMIPRSFNTESYTFDVKQGSYLLIETSIESSYISRVNLEYGGSKSSGLIFSEMSIIENLNFLRLQYDGTPISGDRLKYPFIIDAHSLQTPIGRLTSKLDFTNIHQNNQLIVLKHNTGQFSIFNNSYFYIFDLINPNDPLRVCFGDTNEVSRSLLSLTNYWYITNIVYSYVTVGDYEISSEYFKNITIESRNQVVIITPSNSNIDISIHSISTQIEINADVSRLTLSGNSSSLLNVNAMISNKITILGSGKFHFLKNIQCQIEVSNTMNDYANLFFVSYPEIFLIQPSRIRYTVLYSTGVLTYELIRKIKIDETKYFYYFKNLVYNQNTHANPFIQFDCKFYEKIKSPKLCIGSQYSCDSNGYSIENGYTLYFNSNYNEPAGYHSIEEIVILQNTKANFFIEGFINNDDYFYDRYKVKFISNKVSYMTINLFSKLDLTESTNSFDITGTLDFIKNDNIFNSSSSVAIQSIIINSGSSSFSGIISQKTFINKNGKGSFLLPQLTINEYKVEINYYENESIEYTFYPDVINFVIPYTKINLFTATTDYNGSIIGIQDTNHVGQGELLRQYIDSNYEIYVSNSYCDYIVKPVTLQESYKLYGYSINSNSTEECCESNSVEIKTFTPSHEFSPSNTFIPTPIVPNYDINFTTIQLNLFTISIYNGTITGIEDFDLDEFDSVIIENSYFGFVFYIDDYHPNNNKIYVAAIIPRAPIHIEPTFNQSIGAYMYKKDIIYGIAANENNAIIPIPSKTIDETFDEYSILEPKTPIRILAYSNQSELTFTSYNEQGFETNDINILFVKDVVLQNSSLTNHLPKLLNEFITTNITMHQQSSLNLSTDVFLQGTSENIIDHMIYNETNVTLITDSVEMMPSSSGILTNAVITKYLKFDQFSKLILLGNKTSLNNAEINIILNPGNIPNFPILLLNLLEIQESNSESTFSEPETFFESENETKTETEFIFNWGNQKIERNQITHEISSFNETFIETLNETVDEDEDENEDDEKKTFFGVPNLIEIERSEDSEEKKSSDEMILIAGIDFDCEKWRDVIETQVFDDSECRIDEFGQRFLVMLTKKKKKLSTGALVGIIVGSVVGGSLLIVGIVLLICYCYNK</sequence>
<name>A0A1J4KDI2_9EUKA</name>
<proteinExistence type="predicted"/>
<keyword evidence="1" id="KW-1133">Transmembrane helix</keyword>
<dbReference type="RefSeq" id="XP_068360822.1">
    <property type="nucleotide sequence ID" value="XM_068503511.1"/>
</dbReference>
<keyword evidence="3" id="KW-1185">Reference proteome</keyword>
<dbReference type="EMBL" id="MLAK01000689">
    <property type="protein sequence ID" value="OHT07686.1"/>
    <property type="molecule type" value="Genomic_DNA"/>
</dbReference>
<dbReference type="CDD" id="cd21699">
    <property type="entry name" value="JMTM_APP_like"/>
    <property type="match status" value="1"/>
</dbReference>
<gene>
    <name evidence="2" type="ORF">TRFO_24022</name>
</gene>
<comment type="caution">
    <text evidence="2">The sequence shown here is derived from an EMBL/GenBank/DDBJ whole genome shotgun (WGS) entry which is preliminary data.</text>
</comment>
<protein>
    <submittedName>
        <fullName evidence="2">Uncharacterized protein</fullName>
    </submittedName>
</protein>
<dbReference type="Proteomes" id="UP000179807">
    <property type="component" value="Unassembled WGS sequence"/>
</dbReference>
<evidence type="ECO:0000256" key="1">
    <source>
        <dbReference type="SAM" id="Phobius"/>
    </source>
</evidence>
<feature type="transmembrane region" description="Helical" evidence="1">
    <location>
        <begin position="2012"/>
        <end position="2039"/>
    </location>
</feature>
<reference evidence="2" key="1">
    <citation type="submission" date="2016-10" db="EMBL/GenBank/DDBJ databases">
        <authorList>
            <person name="Benchimol M."/>
            <person name="Almeida L.G."/>
            <person name="Vasconcelos A.T."/>
            <person name="Perreira-Neves A."/>
            <person name="Rosa I.A."/>
            <person name="Tasca T."/>
            <person name="Bogo M.R."/>
            <person name="de Souza W."/>
        </authorList>
    </citation>
    <scope>NUCLEOTIDE SEQUENCE [LARGE SCALE GENOMIC DNA]</scope>
    <source>
        <strain evidence="2">K</strain>
    </source>
</reference>
<accession>A0A1J4KDI2</accession>
<organism evidence="2 3">
    <name type="scientific">Tritrichomonas foetus</name>
    <dbReference type="NCBI Taxonomy" id="1144522"/>
    <lineage>
        <taxon>Eukaryota</taxon>
        <taxon>Metamonada</taxon>
        <taxon>Parabasalia</taxon>
        <taxon>Tritrichomonadida</taxon>
        <taxon>Tritrichomonadidae</taxon>
        <taxon>Tritrichomonas</taxon>
    </lineage>
</organism>
<keyword evidence="1" id="KW-0472">Membrane</keyword>
<evidence type="ECO:0000313" key="3">
    <source>
        <dbReference type="Proteomes" id="UP000179807"/>
    </source>
</evidence>
<dbReference type="GeneID" id="94838215"/>
<keyword evidence="1" id="KW-0812">Transmembrane</keyword>